<accession>A0A1C9I134</accession>
<dbReference type="AlphaFoldDB" id="A0A1C9I134"/>
<evidence type="ECO:0000313" key="1">
    <source>
        <dbReference type="EMBL" id="AOO92686.1"/>
    </source>
</evidence>
<reference evidence="1" key="1">
    <citation type="journal article" date="2015" name="BMC Genomics">
        <title>Transcriptome profiling of a Rhizobium leguminosarum bv. trifolii rosR mutant reveals the role of the transcriptional regulator RosR in motility, synthesis of cell-surface components, and other cellular processes.</title>
        <authorList>
            <person name="Rachwal K."/>
            <person name="Matczynska E."/>
            <person name="Janczarek M."/>
        </authorList>
    </citation>
    <scope>NUCLEOTIDE SEQUENCE</scope>
    <source>
        <strain evidence="1">Rt24.2</strain>
    </source>
</reference>
<reference evidence="1" key="2">
    <citation type="journal article" date="2016" name="Front. Microbiol.">
        <title>The Regulatory Protein RosR Affects Rhizobium leguminosarum bv. trifolii Protein Profiles, Cell Surface Properties, and Symbiosis with Clover.</title>
        <authorList>
            <person name="Rachwal K."/>
            <person name="Boguszewska A."/>
            <person name="Kopcinska J."/>
            <person name="Karas M."/>
            <person name="Tchorzewski M."/>
            <person name="Janczarek M."/>
        </authorList>
    </citation>
    <scope>NUCLEOTIDE SEQUENCE</scope>
    <source>
        <strain evidence="1">Rt24.2</strain>
    </source>
</reference>
<dbReference type="EMBL" id="KX490322">
    <property type="protein sequence ID" value="AOO92686.1"/>
    <property type="molecule type" value="Genomic_DNA"/>
</dbReference>
<proteinExistence type="predicted"/>
<name>A0A1C9I134_RHILT</name>
<organism evidence="1">
    <name type="scientific">Rhizobium leguminosarum bv. trifolii</name>
    <dbReference type="NCBI Taxonomy" id="386"/>
    <lineage>
        <taxon>Bacteria</taxon>
        <taxon>Pseudomonadati</taxon>
        <taxon>Pseudomonadota</taxon>
        <taxon>Alphaproteobacteria</taxon>
        <taxon>Hyphomicrobiales</taxon>
        <taxon>Rhizobiaceae</taxon>
        <taxon>Rhizobium/Agrobacterium group</taxon>
        <taxon>Rhizobium</taxon>
    </lineage>
</organism>
<protein>
    <submittedName>
        <fullName evidence="1">AsnC family transcriptional regulator</fullName>
    </submittedName>
</protein>
<sequence>MEYLGRIEGVRNIKTKIPLQKIKQSWQVTRSRPPAGIVRLSPSRVKMAVVLPRNERRVNAIGTSTRPLERP</sequence>